<evidence type="ECO:0000259" key="1">
    <source>
        <dbReference type="Pfam" id="PF13358"/>
    </source>
</evidence>
<accession>B4VUM0</accession>
<dbReference type="STRING" id="118168.MC7420_4028"/>
<proteinExistence type="predicted"/>
<dbReference type="Pfam" id="PF13384">
    <property type="entry name" value="HTH_23"/>
    <property type="match status" value="1"/>
</dbReference>
<feature type="domain" description="Tc1-like transposase DDE" evidence="1">
    <location>
        <begin position="181"/>
        <end position="347"/>
    </location>
</feature>
<feature type="domain" description="Winged helix-turn helix" evidence="2">
    <location>
        <begin position="106"/>
        <end position="165"/>
    </location>
</feature>
<dbReference type="EMBL" id="DS989853">
    <property type="protein sequence ID" value="EDX74504.1"/>
    <property type="molecule type" value="Genomic_DNA"/>
</dbReference>
<gene>
    <name evidence="3" type="ORF">MC7420_4028</name>
</gene>
<sequence length="378" mass="45028">MPAKNYLKPEQKEKLQITLKTESNADIRERILILLLLNDGKTQQEIAEFIGCSQNKVCYWCVHGDQDDLESLRDKRMSGNHQKSTDKYIDILLETIEKSPEEFGYEFGRWTTQRLAKYLEEKTGIHLSGSQVRRILQRKKYAYLWTKYSLEAKRNAKKREAFKEKIEAYIKIEKDSPERLQVWFWDESGFSLRVIRRKDWCKKGKRKRVRGDRRKGRVDPERSRRVNVMGCMRHSDKKRFVEFLDTSNSNNFYKVLKSFYEEVINEWVEAGNKREDFTEKGAKIVIILDNASFHKKEEYIDKIEAEMPNIHLEYLPEYSPDYNLIELVWHSAKEYIANRLFESIEELESLLHQLLNEDKLVINWGRKLKNKGNALITV</sequence>
<evidence type="ECO:0000259" key="2">
    <source>
        <dbReference type="Pfam" id="PF13592"/>
    </source>
</evidence>
<dbReference type="Proteomes" id="UP000003835">
    <property type="component" value="Unassembled WGS sequence"/>
</dbReference>
<dbReference type="eggNOG" id="COG3335">
    <property type="taxonomic scope" value="Bacteria"/>
</dbReference>
<organism evidence="3 4">
    <name type="scientific">Coleofasciculus chthonoplastes PCC 7420</name>
    <dbReference type="NCBI Taxonomy" id="118168"/>
    <lineage>
        <taxon>Bacteria</taxon>
        <taxon>Bacillati</taxon>
        <taxon>Cyanobacteriota</taxon>
        <taxon>Cyanophyceae</taxon>
        <taxon>Coleofasciculales</taxon>
        <taxon>Coleofasciculaceae</taxon>
        <taxon>Coleofasciculus</taxon>
    </lineage>
</organism>
<dbReference type="HOGENOM" id="CLU_841494_0_0_3"/>
<dbReference type="GO" id="GO:0003676">
    <property type="term" value="F:nucleic acid binding"/>
    <property type="evidence" value="ECO:0007669"/>
    <property type="project" value="InterPro"/>
</dbReference>
<dbReference type="SUPFAM" id="SSF46689">
    <property type="entry name" value="Homeodomain-like"/>
    <property type="match status" value="1"/>
</dbReference>
<dbReference type="PANTHER" id="PTHR46564:SF1">
    <property type="entry name" value="TRANSPOSASE"/>
    <property type="match status" value="1"/>
</dbReference>
<dbReference type="NCBIfam" id="NF033545">
    <property type="entry name" value="transpos_IS630"/>
    <property type="match status" value="1"/>
</dbReference>
<dbReference type="Pfam" id="PF13592">
    <property type="entry name" value="HTH_33"/>
    <property type="match status" value="1"/>
</dbReference>
<dbReference type="RefSeq" id="WP_006102350.1">
    <property type="nucleotide sequence ID" value="NZ_DS989853.1"/>
</dbReference>
<dbReference type="Gene3D" id="3.30.420.10">
    <property type="entry name" value="Ribonuclease H-like superfamily/Ribonuclease H"/>
    <property type="match status" value="1"/>
</dbReference>
<protein>
    <recommendedName>
        <fullName evidence="5">Tc1-like transposase DDE domain-containing protein</fullName>
    </recommendedName>
</protein>
<dbReference type="AlphaFoldDB" id="B4VUM0"/>
<dbReference type="PANTHER" id="PTHR46564">
    <property type="entry name" value="TRANSPOSASE"/>
    <property type="match status" value="1"/>
</dbReference>
<dbReference type="InterPro" id="IPR036397">
    <property type="entry name" value="RNaseH_sf"/>
</dbReference>
<dbReference type="InterPro" id="IPR047655">
    <property type="entry name" value="Transpos_IS630-like"/>
</dbReference>
<dbReference type="InterPro" id="IPR038717">
    <property type="entry name" value="Tc1-like_DDE_dom"/>
</dbReference>
<dbReference type="InterPro" id="IPR025959">
    <property type="entry name" value="Winged_HTH_dom"/>
</dbReference>
<dbReference type="Pfam" id="PF13358">
    <property type="entry name" value="DDE_3"/>
    <property type="match status" value="1"/>
</dbReference>
<dbReference type="OrthoDB" id="5511915at2"/>
<evidence type="ECO:0008006" key="5">
    <source>
        <dbReference type="Google" id="ProtNLM"/>
    </source>
</evidence>
<evidence type="ECO:0000313" key="4">
    <source>
        <dbReference type="Proteomes" id="UP000003835"/>
    </source>
</evidence>
<keyword evidence="4" id="KW-1185">Reference proteome</keyword>
<dbReference type="InterPro" id="IPR009057">
    <property type="entry name" value="Homeodomain-like_sf"/>
</dbReference>
<name>B4VUM0_9CYAN</name>
<evidence type="ECO:0000313" key="3">
    <source>
        <dbReference type="EMBL" id="EDX74504.1"/>
    </source>
</evidence>
<reference evidence="3 4" key="1">
    <citation type="submission" date="2008-07" db="EMBL/GenBank/DDBJ databases">
        <authorList>
            <person name="Tandeau de Marsac N."/>
            <person name="Ferriera S."/>
            <person name="Johnson J."/>
            <person name="Kravitz S."/>
            <person name="Beeson K."/>
            <person name="Sutton G."/>
            <person name="Rogers Y.-H."/>
            <person name="Friedman R."/>
            <person name="Frazier M."/>
            <person name="Venter J.C."/>
        </authorList>
    </citation>
    <scope>NUCLEOTIDE SEQUENCE [LARGE SCALE GENOMIC DNA]</scope>
    <source>
        <strain evidence="3 4">PCC 7420</strain>
    </source>
</reference>
<dbReference type="eggNOG" id="COG3415">
    <property type="taxonomic scope" value="Bacteria"/>
</dbReference>